<dbReference type="HOGENOM" id="CLU_008719_4_1_1"/>
<dbReference type="Proteomes" id="UP000030752">
    <property type="component" value="Unassembled WGS sequence"/>
</dbReference>
<dbReference type="VEuPathDB" id="FungiDB:HMPREF1541_05887"/>
<dbReference type="CDD" id="cd00067">
    <property type="entry name" value="GAL4"/>
    <property type="match status" value="1"/>
</dbReference>
<feature type="domain" description="Zn(2)-C6 fungal-type" evidence="6">
    <location>
        <begin position="22"/>
        <end position="52"/>
    </location>
</feature>
<evidence type="ECO:0000256" key="1">
    <source>
        <dbReference type="ARBA" id="ARBA00004123"/>
    </source>
</evidence>
<evidence type="ECO:0000313" key="8">
    <source>
        <dbReference type="Proteomes" id="UP000030752"/>
    </source>
</evidence>
<dbReference type="PANTHER" id="PTHR37534">
    <property type="entry name" value="TRANSCRIPTIONAL ACTIVATOR PROTEIN UGA3"/>
    <property type="match status" value="1"/>
</dbReference>
<dbReference type="InterPro" id="IPR036864">
    <property type="entry name" value="Zn2-C6_fun-type_DNA-bd_sf"/>
</dbReference>
<dbReference type="GeneID" id="19973226"/>
<dbReference type="SUPFAM" id="SSF57701">
    <property type="entry name" value="Zn2/Cys6 DNA-binding domain"/>
    <property type="match status" value="1"/>
</dbReference>
<dbReference type="EMBL" id="KB822721">
    <property type="protein sequence ID" value="ETN39661.1"/>
    <property type="molecule type" value="Genomic_DNA"/>
</dbReference>
<accession>W2RT11</accession>
<dbReference type="GO" id="GO:0000976">
    <property type="term" value="F:transcription cis-regulatory region binding"/>
    <property type="evidence" value="ECO:0007669"/>
    <property type="project" value="TreeGrafter"/>
</dbReference>
<evidence type="ECO:0000256" key="3">
    <source>
        <dbReference type="ARBA" id="ARBA00023125"/>
    </source>
</evidence>
<reference evidence="7 8" key="1">
    <citation type="submission" date="2013-03" db="EMBL/GenBank/DDBJ databases">
        <title>The Genome Sequence of Phialophora europaea CBS 101466.</title>
        <authorList>
            <consortium name="The Broad Institute Genomics Platform"/>
            <person name="Cuomo C."/>
            <person name="de Hoog S."/>
            <person name="Gorbushina A."/>
            <person name="Walker B."/>
            <person name="Young S.K."/>
            <person name="Zeng Q."/>
            <person name="Gargeya S."/>
            <person name="Fitzgerald M."/>
            <person name="Haas B."/>
            <person name="Abouelleil A."/>
            <person name="Allen A.W."/>
            <person name="Alvarado L."/>
            <person name="Arachchi H.M."/>
            <person name="Berlin A.M."/>
            <person name="Chapman S.B."/>
            <person name="Gainer-Dewar J."/>
            <person name="Goldberg J."/>
            <person name="Griggs A."/>
            <person name="Gujja S."/>
            <person name="Hansen M."/>
            <person name="Howarth C."/>
            <person name="Imamovic A."/>
            <person name="Ireland A."/>
            <person name="Larimer J."/>
            <person name="McCowan C."/>
            <person name="Murphy C."/>
            <person name="Pearson M."/>
            <person name="Poon T.W."/>
            <person name="Priest M."/>
            <person name="Roberts A."/>
            <person name="Saif S."/>
            <person name="Shea T."/>
            <person name="Sisk P."/>
            <person name="Sykes S."/>
            <person name="Wortman J."/>
            <person name="Nusbaum C."/>
            <person name="Birren B."/>
        </authorList>
    </citation>
    <scope>NUCLEOTIDE SEQUENCE [LARGE SCALE GENOMIC DNA]</scope>
    <source>
        <strain evidence="7 8">CBS 101466</strain>
    </source>
</reference>
<dbReference type="RefSeq" id="XP_008718446.1">
    <property type="nucleotide sequence ID" value="XM_008720224.1"/>
</dbReference>
<dbReference type="Pfam" id="PF11951">
    <property type="entry name" value="Fungal_trans_2"/>
    <property type="match status" value="1"/>
</dbReference>
<keyword evidence="5" id="KW-0539">Nucleus</keyword>
<dbReference type="InParanoid" id="W2RT11"/>
<dbReference type="PROSITE" id="PS00463">
    <property type="entry name" value="ZN2_CY6_FUNGAL_1"/>
    <property type="match status" value="1"/>
</dbReference>
<comment type="subcellular location">
    <subcellularLocation>
        <location evidence="1">Nucleus</location>
    </subcellularLocation>
</comment>
<dbReference type="PROSITE" id="PS50048">
    <property type="entry name" value="ZN2_CY6_FUNGAL_2"/>
    <property type="match status" value="1"/>
</dbReference>
<dbReference type="GO" id="GO:0000981">
    <property type="term" value="F:DNA-binding transcription factor activity, RNA polymerase II-specific"/>
    <property type="evidence" value="ECO:0007669"/>
    <property type="project" value="InterPro"/>
</dbReference>
<keyword evidence="2" id="KW-0805">Transcription regulation</keyword>
<dbReference type="Gene3D" id="4.10.240.10">
    <property type="entry name" value="Zn(2)-C6 fungal-type DNA-binding domain"/>
    <property type="match status" value="1"/>
</dbReference>
<dbReference type="InterPro" id="IPR021858">
    <property type="entry name" value="Fun_TF"/>
</dbReference>
<dbReference type="PANTHER" id="PTHR37534:SF3">
    <property type="entry name" value="ZN(II)2CYS6 TRANSCRIPTION FACTOR (EUROFUNG)"/>
    <property type="match status" value="1"/>
</dbReference>
<dbReference type="STRING" id="1220924.W2RT11"/>
<dbReference type="OrthoDB" id="5319341at2759"/>
<dbReference type="GO" id="GO:0045944">
    <property type="term" value="P:positive regulation of transcription by RNA polymerase II"/>
    <property type="evidence" value="ECO:0007669"/>
    <property type="project" value="TreeGrafter"/>
</dbReference>
<dbReference type="eggNOG" id="ENOG502SJ3K">
    <property type="taxonomic scope" value="Eukaryota"/>
</dbReference>
<evidence type="ECO:0000313" key="7">
    <source>
        <dbReference type="EMBL" id="ETN39661.1"/>
    </source>
</evidence>
<keyword evidence="8" id="KW-1185">Reference proteome</keyword>
<dbReference type="InterPro" id="IPR001138">
    <property type="entry name" value="Zn2Cys6_DnaBD"/>
</dbReference>
<dbReference type="GO" id="GO:0005634">
    <property type="term" value="C:nucleus"/>
    <property type="evidence" value="ECO:0007669"/>
    <property type="project" value="UniProtKB-SubCell"/>
</dbReference>
<name>W2RT11_CYPE1</name>
<dbReference type="Pfam" id="PF00172">
    <property type="entry name" value="Zn_clus"/>
    <property type="match status" value="1"/>
</dbReference>
<evidence type="ECO:0000256" key="4">
    <source>
        <dbReference type="ARBA" id="ARBA00023163"/>
    </source>
</evidence>
<keyword evidence="3" id="KW-0238">DNA-binding</keyword>
<evidence type="ECO:0000256" key="2">
    <source>
        <dbReference type="ARBA" id="ARBA00023015"/>
    </source>
</evidence>
<evidence type="ECO:0000259" key="6">
    <source>
        <dbReference type="PROSITE" id="PS50048"/>
    </source>
</evidence>
<keyword evidence="4" id="KW-0804">Transcription</keyword>
<sequence length="607" mass="67750">MASPKRRKPRPPRGRGLRSTVGCLTCRSRRLKCDEARPTCLNCAKSSRECSYLQQAPVDDENTVSSATTDTRERPASGNLQDLRARVNGNSTIVGQRSISEEPLAFNDSSLSDSFETEAFRGPTDFVRSPSTTASFTAGTAPYQWYELIAQDAWKNAESYHYLTSHGSRWSFNSDGLMTLNTLASPASSVIQSPETRAPAVLASRSDPAYQVPDHQPWNTLKRPLLKPREVQYLQHYIDFVGPFLDLFDSHQHFTTDVLRLALRNEGLLKSILALAASHKSTYPVESQKILSVDSLLLGDQASRPQKSDRELAVEYYYETLGYLSQAMRIPGYAHSQEILANAVLISWFEAFESDSSQNWERHLKGVFWIQRSQDVNGESAGTPGAIWWSWLRQDLWAAFRNGRRPLTIHVPTKLVNQLSPDELACRALFLQARVVSYASIEAHETADLEQRMAEGNELLSLLEGWRNAAPQNTLQLDVAFQSASKSAYPPVWIHPPIFAAAMQAYNSAKILLLLNQPSRGGREEFHNRQKLLEESVASICGISAAPNATHPPLAMANSQALFIAGQALQKPESQRELLHLLRTSLEAAKSPFTTLETELRQSWGLL</sequence>
<dbReference type="GO" id="GO:0008270">
    <property type="term" value="F:zinc ion binding"/>
    <property type="evidence" value="ECO:0007669"/>
    <property type="project" value="InterPro"/>
</dbReference>
<gene>
    <name evidence="7" type="ORF">HMPREF1541_05887</name>
</gene>
<dbReference type="AlphaFoldDB" id="W2RT11"/>
<evidence type="ECO:0000256" key="5">
    <source>
        <dbReference type="ARBA" id="ARBA00023242"/>
    </source>
</evidence>
<dbReference type="SMART" id="SM00066">
    <property type="entry name" value="GAL4"/>
    <property type="match status" value="1"/>
</dbReference>
<proteinExistence type="predicted"/>
<organism evidence="7 8">
    <name type="scientific">Cyphellophora europaea (strain CBS 101466)</name>
    <name type="common">Phialophora europaea</name>
    <dbReference type="NCBI Taxonomy" id="1220924"/>
    <lineage>
        <taxon>Eukaryota</taxon>
        <taxon>Fungi</taxon>
        <taxon>Dikarya</taxon>
        <taxon>Ascomycota</taxon>
        <taxon>Pezizomycotina</taxon>
        <taxon>Eurotiomycetes</taxon>
        <taxon>Chaetothyriomycetidae</taxon>
        <taxon>Chaetothyriales</taxon>
        <taxon>Cyphellophoraceae</taxon>
        <taxon>Cyphellophora</taxon>
    </lineage>
</organism>
<protein>
    <recommendedName>
        <fullName evidence="6">Zn(2)-C6 fungal-type domain-containing protein</fullName>
    </recommendedName>
</protein>